<dbReference type="Proteomes" id="UP000466794">
    <property type="component" value="Unassembled WGS sequence"/>
</dbReference>
<dbReference type="RefSeq" id="WP_157388930.1">
    <property type="nucleotide sequence ID" value="NZ_WRPP01000003.1"/>
</dbReference>
<dbReference type="InterPro" id="IPR007367">
    <property type="entry name" value="DUF433"/>
</dbReference>
<gene>
    <name evidence="1" type="ORF">GPX89_19210</name>
</gene>
<reference evidence="1 2" key="1">
    <citation type="submission" date="2019-12" db="EMBL/GenBank/DDBJ databases">
        <title>Nocardia sp. nov. ET3-3 isolated from soil.</title>
        <authorList>
            <person name="Kanchanasin P."/>
            <person name="Tanasupawat S."/>
            <person name="Yuki M."/>
            <person name="Kudo T."/>
        </authorList>
    </citation>
    <scope>NUCLEOTIDE SEQUENCE [LARGE SCALE GENOMIC DNA]</scope>
    <source>
        <strain evidence="1 2">ET3-3</strain>
    </source>
</reference>
<dbReference type="PANTHER" id="PTHR34849">
    <property type="entry name" value="SSL5025 PROTEIN"/>
    <property type="match status" value="1"/>
</dbReference>
<dbReference type="InterPro" id="IPR009057">
    <property type="entry name" value="Homeodomain-like_sf"/>
</dbReference>
<dbReference type="EMBL" id="WRPP01000003">
    <property type="protein sequence ID" value="MVU79362.1"/>
    <property type="molecule type" value="Genomic_DNA"/>
</dbReference>
<protein>
    <submittedName>
        <fullName evidence="1">DUF433 domain-containing protein</fullName>
    </submittedName>
</protein>
<dbReference type="Pfam" id="PF04255">
    <property type="entry name" value="DUF433"/>
    <property type="match status" value="1"/>
</dbReference>
<accession>A0A7K1UYH6</accession>
<dbReference type="SUPFAM" id="SSF46689">
    <property type="entry name" value="Homeodomain-like"/>
    <property type="match status" value="1"/>
</dbReference>
<comment type="caution">
    <text evidence="1">The sequence shown here is derived from an EMBL/GenBank/DDBJ whole genome shotgun (WGS) entry which is preliminary data.</text>
</comment>
<organism evidence="1 2">
    <name type="scientific">Nocardia terrae</name>
    <dbReference type="NCBI Taxonomy" id="2675851"/>
    <lineage>
        <taxon>Bacteria</taxon>
        <taxon>Bacillati</taxon>
        <taxon>Actinomycetota</taxon>
        <taxon>Actinomycetes</taxon>
        <taxon>Mycobacteriales</taxon>
        <taxon>Nocardiaceae</taxon>
        <taxon>Nocardia</taxon>
    </lineage>
</organism>
<evidence type="ECO:0000313" key="2">
    <source>
        <dbReference type="Proteomes" id="UP000466794"/>
    </source>
</evidence>
<sequence length="68" mass="7384">MSFLHRITLDPAICRGEPVILGTHYPVALIVDLLRTGVTPTELLSDCPALTREDLVAALHYATLPQAC</sequence>
<proteinExistence type="predicted"/>
<dbReference type="PANTHER" id="PTHR34849:SF3">
    <property type="entry name" value="SSR2962 PROTEIN"/>
    <property type="match status" value="1"/>
</dbReference>
<dbReference type="Gene3D" id="1.10.10.10">
    <property type="entry name" value="Winged helix-like DNA-binding domain superfamily/Winged helix DNA-binding domain"/>
    <property type="match status" value="1"/>
</dbReference>
<name>A0A7K1UYH6_9NOCA</name>
<keyword evidence="2" id="KW-1185">Reference proteome</keyword>
<dbReference type="AlphaFoldDB" id="A0A7K1UYH6"/>
<dbReference type="InterPro" id="IPR036388">
    <property type="entry name" value="WH-like_DNA-bd_sf"/>
</dbReference>
<evidence type="ECO:0000313" key="1">
    <source>
        <dbReference type="EMBL" id="MVU79362.1"/>
    </source>
</evidence>